<dbReference type="SUPFAM" id="SSF49749">
    <property type="entry name" value="Group II dsDNA viruses VP"/>
    <property type="match status" value="2"/>
</dbReference>
<organism evidence="3 4">
    <name type="scientific">Blyttiomyces helicus</name>
    <dbReference type="NCBI Taxonomy" id="388810"/>
    <lineage>
        <taxon>Eukaryota</taxon>
        <taxon>Fungi</taxon>
        <taxon>Fungi incertae sedis</taxon>
        <taxon>Chytridiomycota</taxon>
        <taxon>Chytridiomycota incertae sedis</taxon>
        <taxon>Chytridiomycetes</taxon>
        <taxon>Chytridiomycetes incertae sedis</taxon>
        <taxon>Blyttiomyces</taxon>
    </lineage>
</organism>
<dbReference type="OrthoDB" id="2174997at2759"/>
<dbReference type="Gene3D" id="2.70.9.10">
    <property type="entry name" value="Adenovirus Type 2 Hexon, domain 4"/>
    <property type="match status" value="1"/>
</dbReference>
<evidence type="ECO:0000259" key="2">
    <source>
        <dbReference type="Pfam" id="PF16903"/>
    </source>
</evidence>
<dbReference type="EMBL" id="KZ997559">
    <property type="protein sequence ID" value="RKO87256.1"/>
    <property type="molecule type" value="Genomic_DNA"/>
</dbReference>
<keyword evidence="4" id="KW-1185">Reference proteome</keyword>
<dbReference type="InterPro" id="IPR038519">
    <property type="entry name" value="MCP_C_sf"/>
</dbReference>
<evidence type="ECO:0000313" key="4">
    <source>
        <dbReference type="Proteomes" id="UP000269721"/>
    </source>
</evidence>
<name>A0A4P9WAI7_9FUNG</name>
<dbReference type="InterPro" id="IPR016112">
    <property type="entry name" value="VP_dsDNA_II"/>
</dbReference>
<feature type="domain" description="Major capsid protein C-terminal" evidence="1">
    <location>
        <begin position="231"/>
        <end position="350"/>
    </location>
</feature>
<dbReference type="Proteomes" id="UP000269721">
    <property type="component" value="Unassembled WGS sequence"/>
</dbReference>
<dbReference type="GO" id="GO:0005198">
    <property type="term" value="F:structural molecule activity"/>
    <property type="evidence" value="ECO:0007669"/>
    <property type="project" value="InterPro"/>
</dbReference>
<gene>
    <name evidence="3" type="ORF">BDK51DRAFT_41065</name>
</gene>
<dbReference type="Pfam" id="PF16903">
    <property type="entry name" value="Capsid_N"/>
    <property type="match status" value="1"/>
</dbReference>
<reference evidence="4" key="1">
    <citation type="journal article" date="2018" name="Nat. Microbiol.">
        <title>Leveraging single-cell genomics to expand the fungal tree of life.</title>
        <authorList>
            <person name="Ahrendt S.R."/>
            <person name="Quandt C.A."/>
            <person name="Ciobanu D."/>
            <person name="Clum A."/>
            <person name="Salamov A."/>
            <person name="Andreopoulos B."/>
            <person name="Cheng J.F."/>
            <person name="Woyke T."/>
            <person name="Pelin A."/>
            <person name="Henrissat B."/>
            <person name="Reynolds N.K."/>
            <person name="Benny G.L."/>
            <person name="Smith M.E."/>
            <person name="James T.Y."/>
            <person name="Grigoriev I.V."/>
        </authorList>
    </citation>
    <scope>NUCLEOTIDE SEQUENCE [LARGE SCALE GENOMIC DNA]</scope>
</reference>
<evidence type="ECO:0000259" key="1">
    <source>
        <dbReference type="Pfam" id="PF04451"/>
    </source>
</evidence>
<dbReference type="Pfam" id="PF04451">
    <property type="entry name" value="Capsid_NCLDV"/>
    <property type="match status" value="1"/>
</dbReference>
<accession>A0A4P9WAI7</accession>
<feature type="domain" description="Major capsid protein N-terminal" evidence="2">
    <location>
        <begin position="29"/>
        <end position="218"/>
    </location>
</feature>
<evidence type="ECO:0000313" key="3">
    <source>
        <dbReference type="EMBL" id="RKO87256.1"/>
    </source>
</evidence>
<dbReference type="InterPro" id="IPR007542">
    <property type="entry name" value="MCP_C"/>
</dbReference>
<dbReference type="Gene3D" id="2.70.9.20">
    <property type="entry name" value="Major capsid protein Vp54"/>
    <property type="match status" value="1"/>
</dbReference>
<sequence>MSETIVTAALQITHTGGIDNSISGEPDSSLFTYNYHQITPFAKNVTIIPFNEQVSYGKRITATIPCGGDLLHAVKLHFKLPALKHVPVGSTYLGWTQTVGYAMIDEIELRIGETVIDKHSGLFMETMDYLETNVNNVTANDVCVGRYDTINVLPQNASEEIELYIPLQFWFNKKLSSSLPLVAMKSQSVKLVVTLKNFEEIVTYDGEIAPEPVQIVNSGVIVDYYLLSEQERNLFIHGKESFLIEQWQYDFFPITQGLSTSKFQLEFNNSIKELVFFVIETESDLNNDYFNFGIRSSTNQGSELLKHIGLRFDGKDRFEKMPESYYRNVTVGGHTYKGNRNIYVMSFAEFSTKWYCQLFMLRYCRIDTRLYR</sequence>
<dbReference type="AlphaFoldDB" id="A0A4P9WAI7"/>
<proteinExistence type="predicted"/>
<dbReference type="InterPro" id="IPR031654">
    <property type="entry name" value="Capsid_N"/>
</dbReference>
<protein>
    <submittedName>
        <fullName evidence="3">Group II dsDNA virus coat/capsid protein</fullName>
    </submittedName>
</protein>